<dbReference type="Proteomes" id="UP000613740">
    <property type="component" value="Unassembled WGS sequence"/>
</dbReference>
<sequence length="74" mass="8385">MVESLQKGQEELQTSYNLQHEKLQKQDEKLQKQAALIEKLHVEKNYVGNLGHLLLAFFGYVPHSVSGAAHEKLA</sequence>
<keyword evidence="2" id="KW-1185">Reference proteome</keyword>
<reference evidence="1" key="1">
    <citation type="journal article" date="2020" name="bioRxiv">
        <title>Comparative genomics of Chlamydomonas.</title>
        <authorList>
            <person name="Craig R.J."/>
            <person name="Hasan A.R."/>
            <person name="Ness R.W."/>
            <person name="Keightley P.D."/>
        </authorList>
    </citation>
    <scope>NUCLEOTIDE SEQUENCE</scope>
    <source>
        <strain evidence="1">CCAP 11/173</strain>
    </source>
</reference>
<gene>
    <name evidence="1" type="ORF">HYH02_000531</name>
</gene>
<evidence type="ECO:0000313" key="2">
    <source>
        <dbReference type="Proteomes" id="UP000613740"/>
    </source>
</evidence>
<dbReference type="EMBL" id="JAEHOD010000001">
    <property type="protein sequence ID" value="KAG2454693.1"/>
    <property type="molecule type" value="Genomic_DNA"/>
</dbReference>
<proteinExistence type="predicted"/>
<comment type="caution">
    <text evidence="1">The sequence shown here is derived from an EMBL/GenBank/DDBJ whole genome shotgun (WGS) entry which is preliminary data.</text>
</comment>
<evidence type="ECO:0000313" key="1">
    <source>
        <dbReference type="EMBL" id="KAG2454693.1"/>
    </source>
</evidence>
<dbReference type="AlphaFoldDB" id="A0A835WUT3"/>
<protein>
    <submittedName>
        <fullName evidence="1">Uncharacterized protein</fullName>
    </submittedName>
</protein>
<organism evidence="1 2">
    <name type="scientific">Chlamydomonas schloesseri</name>
    <dbReference type="NCBI Taxonomy" id="2026947"/>
    <lineage>
        <taxon>Eukaryota</taxon>
        <taxon>Viridiplantae</taxon>
        <taxon>Chlorophyta</taxon>
        <taxon>core chlorophytes</taxon>
        <taxon>Chlorophyceae</taxon>
        <taxon>CS clade</taxon>
        <taxon>Chlamydomonadales</taxon>
        <taxon>Chlamydomonadaceae</taxon>
        <taxon>Chlamydomonas</taxon>
    </lineage>
</organism>
<accession>A0A835WUT3</accession>
<name>A0A835WUT3_9CHLO</name>